<keyword evidence="1" id="KW-0732">Signal</keyword>
<protein>
    <submittedName>
        <fullName evidence="2">Uncharacterized protein</fullName>
    </submittedName>
</protein>
<dbReference type="EMBL" id="PXXU01000057">
    <property type="protein sequence ID" value="PSJ16297.1"/>
    <property type="molecule type" value="Genomic_DNA"/>
</dbReference>
<evidence type="ECO:0000256" key="1">
    <source>
        <dbReference type="SAM" id="SignalP"/>
    </source>
</evidence>
<evidence type="ECO:0000313" key="3">
    <source>
        <dbReference type="Proteomes" id="UP000241912"/>
    </source>
</evidence>
<proteinExistence type="predicted"/>
<accession>A0A2P7NS57</accession>
<feature type="signal peptide" evidence="1">
    <location>
        <begin position="1"/>
        <end position="28"/>
    </location>
</feature>
<dbReference type="AlphaFoldDB" id="A0A2P7NS57"/>
<organism evidence="2 3">
    <name type="scientific">Nitrosomonas supralitoralis</name>
    <dbReference type="NCBI Taxonomy" id="2116706"/>
    <lineage>
        <taxon>Bacteria</taxon>
        <taxon>Pseudomonadati</taxon>
        <taxon>Pseudomonadota</taxon>
        <taxon>Betaproteobacteria</taxon>
        <taxon>Nitrosomonadales</taxon>
        <taxon>Nitrosomonadaceae</taxon>
        <taxon>Nitrosomonas</taxon>
    </lineage>
</organism>
<feature type="chain" id="PRO_5015142111" evidence="1">
    <location>
        <begin position="29"/>
        <end position="210"/>
    </location>
</feature>
<sequence>MTVSLSILRRTTAAALAIACLVPLTAQSAERMAEIKMFAPENGQRVGVGGFGWIVDLKIEFDVPLERTGFTSFQLTGPGAHNNVPPMLGTFSPGRDDRLPGLIVLVSTATIGAQSCQNLANLFNLTGVTHNEAERAELWDTWIVGAPLFGVNTRSTVYAAIAADKDFDQILNDAPDVIPDADSNGICDDKDLKAFGVSSNIRKATFFINQ</sequence>
<gene>
    <name evidence="2" type="ORF">C7H79_14170</name>
</gene>
<name>A0A2P7NS57_9PROT</name>
<comment type="caution">
    <text evidence="2">The sequence shown here is derived from an EMBL/GenBank/DDBJ whole genome shotgun (WGS) entry which is preliminary data.</text>
</comment>
<reference evidence="2 3" key="1">
    <citation type="submission" date="2018-03" db="EMBL/GenBank/DDBJ databases">
        <title>Draft genome of Nitrosomonas supralitoralis APG5.</title>
        <authorList>
            <person name="Urakawa H."/>
            <person name="Lopez J.V."/>
        </authorList>
    </citation>
    <scope>NUCLEOTIDE SEQUENCE [LARGE SCALE GENOMIC DNA]</scope>
    <source>
        <strain evidence="2 3">APG5</strain>
    </source>
</reference>
<keyword evidence="3" id="KW-1185">Reference proteome</keyword>
<evidence type="ECO:0000313" key="2">
    <source>
        <dbReference type="EMBL" id="PSJ16297.1"/>
    </source>
</evidence>
<dbReference type="Proteomes" id="UP000241912">
    <property type="component" value="Unassembled WGS sequence"/>
</dbReference>